<dbReference type="Proteomes" id="UP000542125">
    <property type="component" value="Unassembled WGS sequence"/>
</dbReference>
<dbReference type="InterPro" id="IPR019945">
    <property type="entry name" value="F420_G6P_DH-rel"/>
</dbReference>
<keyword evidence="1" id="KW-0560">Oxidoreductase</keyword>
<dbReference type="InterPro" id="IPR036661">
    <property type="entry name" value="Luciferase-like_sf"/>
</dbReference>
<dbReference type="EMBL" id="JACBYR010000001">
    <property type="protein sequence ID" value="NYE84123.1"/>
    <property type="molecule type" value="Genomic_DNA"/>
</dbReference>
<dbReference type="RefSeq" id="WP_179587850.1">
    <property type="nucleotide sequence ID" value="NZ_JACBYR010000001.1"/>
</dbReference>
<comment type="caution">
    <text evidence="3">The sequence shown here is derived from an EMBL/GenBank/DDBJ whole genome shotgun (WGS) entry which is preliminary data.</text>
</comment>
<gene>
    <name evidence="3" type="ORF">FHW18_003394</name>
</gene>
<protein>
    <submittedName>
        <fullName evidence="3">Putative non-F420 flavinoid oxidoreductase</fullName>
    </submittedName>
</protein>
<dbReference type="PANTHER" id="PTHR43244:SF1">
    <property type="entry name" value="5,10-METHYLENETETRAHYDROMETHANOPTERIN REDUCTASE"/>
    <property type="match status" value="1"/>
</dbReference>
<dbReference type="NCBIfam" id="TIGR03557">
    <property type="entry name" value="F420_G6P_family"/>
    <property type="match status" value="1"/>
</dbReference>
<evidence type="ECO:0000313" key="3">
    <source>
        <dbReference type="EMBL" id="NYE84123.1"/>
    </source>
</evidence>
<evidence type="ECO:0000259" key="2">
    <source>
        <dbReference type="Pfam" id="PF00296"/>
    </source>
</evidence>
<dbReference type="InterPro" id="IPR050564">
    <property type="entry name" value="F420-G6PD/mer"/>
</dbReference>
<dbReference type="NCBIfam" id="TIGR03885">
    <property type="entry name" value="flavin_revert"/>
    <property type="match status" value="1"/>
</dbReference>
<feature type="domain" description="Luciferase-like" evidence="2">
    <location>
        <begin position="1"/>
        <end position="293"/>
    </location>
</feature>
<reference evidence="3 4" key="1">
    <citation type="submission" date="2020-07" db="EMBL/GenBank/DDBJ databases">
        <title>Genomic Encyclopedia of Type Strains, Phase IV (KMG-V): Genome sequencing to study the core and pangenomes of soil and plant-associated prokaryotes.</title>
        <authorList>
            <person name="Whitman W."/>
        </authorList>
    </citation>
    <scope>NUCLEOTIDE SEQUENCE [LARGE SCALE GENOMIC DNA]</scope>
    <source>
        <strain evidence="3 4">SAS40</strain>
    </source>
</reference>
<accession>A0A7Y9IW76</accession>
<dbReference type="AlphaFoldDB" id="A0A7Y9IW76"/>
<dbReference type="GO" id="GO:0016705">
    <property type="term" value="F:oxidoreductase activity, acting on paired donors, with incorporation or reduction of molecular oxygen"/>
    <property type="evidence" value="ECO:0007669"/>
    <property type="project" value="InterPro"/>
</dbReference>
<name>A0A7Y9IW76_9BURK</name>
<organism evidence="3 4">
    <name type="scientific">Pigmentiphaga litoralis</name>
    <dbReference type="NCBI Taxonomy" id="516702"/>
    <lineage>
        <taxon>Bacteria</taxon>
        <taxon>Pseudomonadati</taxon>
        <taxon>Pseudomonadota</taxon>
        <taxon>Betaproteobacteria</taxon>
        <taxon>Burkholderiales</taxon>
        <taxon>Alcaligenaceae</taxon>
        <taxon>Pigmentiphaga</taxon>
    </lineage>
</organism>
<keyword evidence="4" id="KW-1185">Reference proteome</keyword>
<dbReference type="InterPro" id="IPR023907">
    <property type="entry name" value="Non-F420_Flavin_OxRdtase"/>
</dbReference>
<evidence type="ECO:0000313" key="4">
    <source>
        <dbReference type="Proteomes" id="UP000542125"/>
    </source>
</evidence>
<dbReference type="CDD" id="cd01097">
    <property type="entry name" value="Tetrahydromethanopterin_reductase"/>
    <property type="match status" value="1"/>
</dbReference>
<dbReference type="Gene3D" id="3.20.20.30">
    <property type="entry name" value="Luciferase-like domain"/>
    <property type="match status" value="1"/>
</dbReference>
<dbReference type="SUPFAM" id="SSF51679">
    <property type="entry name" value="Bacterial luciferase-like"/>
    <property type="match status" value="1"/>
</dbReference>
<dbReference type="Pfam" id="PF00296">
    <property type="entry name" value="Bac_luciferase"/>
    <property type="match status" value="1"/>
</dbReference>
<evidence type="ECO:0000256" key="1">
    <source>
        <dbReference type="ARBA" id="ARBA00023002"/>
    </source>
</evidence>
<sequence>MKFGYHASHEQFSPQDLLAHAVHAEAAGFDCVMSSDHIAPWSRRQGQSGFAWAWLGAAMQATTLPFGMITVPGGWRYHPAITAQAAATLASMFPSRFQWMALGSGQALGEHITGDRWPAKAERNARLEAAAGIIRELWTGATVSRDGPIRVDEATLYTLPDTPPRLMGAALTPATARRVAAWADGLITVNQPLADVAAIVQAFREGGGEGKPMALQVHVSYARTDALARDHAFDQWRSNTLGAAASETLRTPDEFDAASRYVRPEDLDDHVLISADVGRQADWLAEYAALGFEEILLHNVGRNQREFIDVFGEQLRPALDRAVSGSAS</sequence>
<proteinExistence type="predicted"/>
<dbReference type="PANTHER" id="PTHR43244">
    <property type="match status" value="1"/>
</dbReference>
<dbReference type="InterPro" id="IPR011251">
    <property type="entry name" value="Luciferase-like_dom"/>
</dbReference>